<evidence type="ECO:0000256" key="1">
    <source>
        <dbReference type="SAM" id="Coils"/>
    </source>
</evidence>
<feature type="coiled-coil region" evidence="1">
    <location>
        <begin position="213"/>
        <end position="240"/>
    </location>
</feature>
<dbReference type="EMBL" id="CP150951">
    <property type="protein sequence ID" value="WZC48924.1"/>
    <property type="molecule type" value="Genomic_DNA"/>
</dbReference>
<feature type="transmembrane region" description="Helical" evidence="2">
    <location>
        <begin position="45"/>
        <end position="66"/>
    </location>
</feature>
<evidence type="ECO:0000256" key="2">
    <source>
        <dbReference type="SAM" id="Phobius"/>
    </source>
</evidence>
<evidence type="ECO:0000313" key="4">
    <source>
        <dbReference type="Proteomes" id="UP001440612"/>
    </source>
</evidence>
<keyword evidence="1" id="KW-0175">Coiled coil</keyword>
<dbReference type="PANTHER" id="PTHR32309:SF13">
    <property type="entry name" value="FERRIC ENTEROBACTIN TRANSPORT PROTEIN FEPE"/>
    <property type="match status" value="1"/>
</dbReference>
<keyword evidence="2" id="KW-0812">Transmembrane</keyword>
<keyword evidence="2" id="KW-0472">Membrane</keyword>
<evidence type="ECO:0000313" key="3">
    <source>
        <dbReference type="EMBL" id="WZC48924.1"/>
    </source>
</evidence>
<dbReference type="PANTHER" id="PTHR32309">
    <property type="entry name" value="TYROSINE-PROTEIN KINASE"/>
    <property type="match status" value="1"/>
</dbReference>
<keyword evidence="4" id="KW-1185">Reference proteome</keyword>
<keyword evidence="2" id="KW-1133">Transmembrane helix</keyword>
<dbReference type="InterPro" id="IPR050445">
    <property type="entry name" value="Bact_polysacc_biosynth/exp"/>
</dbReference>
<feature type="transmembrane region" description="Helical" evidence="2">
    <location>
        <begin position="383"/>
        <end position="404"/>
    </location>
</feature>
<evidence type="ECO:0008006" key="5">
    <source>
        <dbReference type="Google" id="ProtNLM"/>
    </source>
</evidence>
<sequence>MTQDVAQDTETDASKPKVIPLSSKPKAEAVGSVTTVRPRQKRRRILTLSFILCVLLPSALGSYYFAVIASDRYAATAGFAVRGVNAGAGIDGIGALTGLASAGSTTSDSYIVLKYLRSRDIVERLQSDMDIRSAFTNPEIDPLSRMGKALSIEEVVRYWGRMIRTSFDSTSGIVTVEVQAYSADQAEQIATLVLRYTDELVNALSVSARRDSVRFAEAEVTRAEERLRTTLQQIRDFREQESSINPAASAQLDIELVGGLESRLIDLRARIASIEGALDDDAPSLRALRNQAEAIEDQIAARQAAISGDAPRAATETAAMSGLLATFETLVVEKEFAQQVYQSALTSLEQARTDADRQQRYLAVFTLPAKPEQAMYPKRLQNILLVIAIAVSVWGIGTLIVYSVRDHLS</sequence>
<organism evidence="3 4">
    <name type="scientific">Yoonia phaeophyticola</name>
    <dbReference type="NCBI Taxonomy" id="3137369"/>
    <lineage>
        <taxon>Bacteria</taxon>
        <taxon>Pseudomonadati</taxon>
        <taxon>Pseudomonadota</taxon>
        <taxon>Alphaproteobacteria</taxon>
        <taxon>Rhodobacterales</taxon>
        <taxon>Paracoccaceae</taxon>
        <taxon>Yoonia</taxon>
    </lineage>
</organism>
<dbReference type="RefSeq" id="WP_341367037.1">
    <property type="nucleotide sequence ID" value="NZ_CP150951.2"/>
</dbReference>
<reference evidence="4" key="1">
    <citation type="submission" date="2024-04" db="EMBL/GenBank/DDBJ databases">
        <title>Phylogenomic analyses of a clade within the roseobacter group suggest taxonomic reassignments of species of the genera Aestuariivita, Citreicella, Loktanella, Nautella, Pelagibaca, Ruegeria, Thalassobius, Thiobacimonas and Tropicibacter, and the proposal o.</title>
        <authorList>
            <person name="Jeon C.O."/>
        </authorList>
    </citation>
    <scope>NUCLEOTIDE SEQUENCE [LARGE SCALE GENOMIC DNA]</scope>
    <source>
        <strain evidence="4">BS5-3</strain>
    </source>
</reference>
<accession>A0ABZ2V8K5</accession>
<protein>
    <recommendedName>
        <fullName evidence="5">Capsular polysaccharide transport system permease protein</fullName>
    </recommendedName>
</protein>
<gene>
    <name evidence="3" type="ORF">AABB29_19145</name>
</gene>
<name>A0ABZ2V8K5_9RHOB</name>
<proteinExistence type="predicted"/>
<dbReference type="Proteomes" id="UP001440612">
    <property type="component" value="Chromosome"/>
</dbReference>